<keyword evidence="3" id="KW-0472">Membrane</keyword>
<keyword evidence="3" id="KW-0812">Transmembrane</keyword>
<keyword evidence="6" id="KW-1185">Reference proteome</keyword>
<organism evidence="5 6">
    <name type="scientific">Conoideocrella luteorostrata</name>
    <dbReference type="NCBI Taxonomy" id="1105319"/>
    <lineage>
        <taxon>Eukaryota</taxon>
        <taxon>Fungi</taxon>
        <taxon>Dikarya</taxon>
        <taxon>Ascomycota</taxon>
        <taxon>Pezizomycotina</taxon>
        <taxon>Sordariomycetes</taxon>
        <taxon>Hypocreomycetidae</taxon>
        <taxon>Hypocreales</taxon>
        <taxon>Clavicipitaceae</taxon>
        <taxon>Conoideocrella</taxon>
    </lineage>
</organism>
<evidence type="ECO:0000259" key="4">
    <source>
        <dbReference type="Pfam" id="PF03537"/>
    </source>
</evidence>
<dbReference type="EC" id="3.2.1.22" evidence="2"/>
<evidence type="ECO:0000256" key="3">
    <source>
        <dbReference type="SAM" id="Phobius"/>
    </source>
</evidence>
<dbReference type="PANTHER" id="PTHR35273:SF2">
    <property type="entry name" value="ALPHA-GALACTOSIDASE"/>
    <property type="match status" value="1"/>
</dbReference>
<gene>
    <name evidence="5" type="ORF">QQS21_006306</name>
</gene>
<dbReference type="AlphaFoldDB" id="A0AAJ0CQL7"/>
<protein>
    <recommendedName>
        <fullName evidence="2">alpha-galactosidase</fullName>
        <ecNumber evidence="2">3.2.1.22</ecNumber>
    </recommendedName>
</protein>
<proteinExistence type="predicted"/>
<dbReference type="InterPro" id="IPR017853">
    <property type="entry name" value="GH"/>
</dbReference>
<sequence length="229" mass="25410">MDLAKPCALGKKLAITGIILTVAITLNVGLGVGLTHRYNDKTATLSVTPSTEPVTTNSTASIRTLWHPHVNSSRQIILRQPIDISNGPPIPNENIWDINMLTKTDTVDYLKFLRGEASKYNILIELKNAENIIPDAIIFVDFSVNEQCVQMIECEMFAAFIRAGKPVFNIEYPDGASRVSDDRTKEICLHDGVSKGPGWFSRVLKEMGLDAWVRYSVGRVYDTKIRGSS</sequence>
<accession>A0AAJ0CQL7</accession>
<reference evidence="5" key="1">
    <citation type="submission" date="2023-06" db="EMBL/GenBank/DDBJ databases">
        <title>Conoideocrella luteorostrata (Hypocreales: Clavicipitaceae), a potential biocontrol fungus for elongate hemlock scale in United States Christmas tree production areas.</title>
        <authorList>
            <person name="Barrett H."/>
            <person name="Lovett B."/>
            <person name="Macias A.M."/>
            <person name="Stajich J.E."/>
            <person name="Kasson M.T."/>
        </authorList>
    </citation>
    <scope>NUCLEOTIDE SEQUENCE</scope>
    <source>
        <strain evidence="5">ARSEF 14590</strain>
    </source>
</reference>
<evidence type="ECO:0000313" key="5">
    <source>
        <dbReference type="EMBL" id="KAK2596630.1"/>
    </source>
</evidence>
<dbReference type="GO" id="GO:0004557">
    <property type="term" value="F:alpha-galactosidase activity"/>
    <property type="evidence" value="ECO:0007669"/>
    <property type="project" value="UniProtKB-EC"/>
</dbReference>
<dbReference type="InterPro" id="IPR004352">
    <property type="entry name" value="GH114_TIM-barrel"/>
</dbReference>
<keyword evidence="3" id="KW-1133">Transmembrane helix</keyword>
<comment type="caution">
    <text evidence="5">The sequence shown here is derived from an EMBL/GenBank/DDBJ whole genome shotgun (WGS) entry which is preliminary data.</text>
</comment>
<comment type="catalytic activity">
    <reaction evidence="1">
        <text>Hydrolysis of terminal, non-reducing alpha-D-galactose residues in alpha-D-galactosides, including galactose oligosaccharides, galactomannans and galactolipids.</text>
        <dbReference type="EC" id="3.2.1.22"/>
    </reaction>
</comment>
<dbReference type="PANTHER" id="PTHR35273">
    <property type="entry name" value="ALPHA-1,4 POLYGALACTOSAMINIDASE, PUTATIVE (AFU_ORTHOLOGUE AFUA_3G07890)-RELATED"/>
    <property type="match status" value="1"/>
</dbReference>
<name>A0AAJ0CQL7_9HYPO</name>
<feature type="domain" description="Glycoside-hydrolase family GH114 TIM-barrel" evidence="4">
    <location>
        <begin position="100"/>
        <end position="212"/>
    </location>
</feature>
<dbReference type="InterPro" id="IPR013785">
    <property type="entry name" value="Aldolase_TIM"/>
</dbReference>
<evidence type="ECO:0000313" key="6">
    <source>
        <dbReference type="Proteomes" id="UP001251528"/>
    </source>
</evidence>
<dbReference type="Pfam" id="PF03537">
    <property type="entry name" value="Glyco_hydro_114"/>
    <property type="match status" value="1"/>
</dbReference>
<evidence type="ECO:0000256" key="1">
    <source>
        <dbReference type="ARBA" id="ARBA00001255"/>
    </source>
</evidence>
<feature type="transmembrane region" description="Helical" evidence="3">
    <location>
        <begin position="12"/>
        <end position="34"/>
    </location>
</feature>
<dbReference type="Gene3D" id="3.20.20.70">
    <property type="entry name" value="Aldolase class I"/>
    <property type="match status" value="1"/>
</dbReference>
<dbReference type="EMBL" id="JASWJB010000115">
    <property type="protein sequence ID" value="KAK2596630.1"/>
    <property type="molecule type" value="Genomic_DNA"/>
</dbReference>
<evidence type="ECO:0000256" key="2">
    <source>
        <dbReference type="ARBA" id="ARBA00012755"/>
    </source>
</evidence>
<dbReference type="Proteomes" id="UP001251528">
    <property type="component" value="Unassembled WGS sequence"/>
</dbReference>
<dbReference type="SUPFAM" id="SSF51445">
    <property type="entry name" value="(Trans)glycosidases"/>
    <property type="match status" value="1"/>
</dbReference>